<keyword evidence="2" id="KW-0732">Signal</keyword>
<evidence type="ECO:0000313" key="4">
    <source>
        <dbReference type="Proteomes" id="UP000304148"/>
    </source>
</evidence>
<name>A0A383R895_PAEAL</name>
<organism evidence="3 4">
    <name type="scientific">Paenibacillus alvei</name>
    <name type="common">Bacillus alvei</name>
    <dbReference type="NCBI Taxonomy" id="44250"/>
    <lineage>
        <taxon>Bacteria</taxon>
        <taxon>Bacillati</taxon>
        <taxon>Bacillota</taxon>
        <taxon>Bacilli</taxon>
        <taxon>Bacillales</taxon>
        <taxon>Paenibacillaceae</taxon>
        <taxon>Paenibacillus</taxon>
    </lineage>
</organism>
<dbReference type="RefSeq" id="WP_138184885.1">
    <property type="nucleotide sequence ID" value="NZ_LS992241.1"/>
</dbReference>
<dbReference type="Proteomes" id="UP000304148">
    <property type="component" value="Chromosome"/>
</dbReference>
<reference evidence="4" key="1">
    <citation type="submission" date="2018-08" db="EMBL/GenBank/DDBJ databases">
        <authorList>
            <person name="Chevrot R."/>
        </authorList>
    </citation>
    <scope>NUCLEOTIDE SEQUENCE [LARGE SCALE GENOMIC DNA]</scope>
</reference>
<feature type="signal peptide" evidence="2">
    <location>
        <begin position="1"/>
        <end position="22"/>
    </location>
</feature>
<dbReference type="AlphaFoldDB" id="A0A383R895"/>
<evidence type="ECO:0008006" key="5">
    <source>
        <dbReference type="Google" id="ProtNLM"/>
    </source>
</evidence>
<evidence type="ECO:0000256" key="1">
    <source>
        <dbReference type="SAM" id="Coils"/>
    </source>
</evidence>
<proteinExistence type="predicted"/>
<sequence>MTITTRAWRSLIGLLLSMQLIAIVPCATGAEPASPVQWSIQPTAEELQLLQQSLSITELDKEIDRISVQEASTAKERSRTEAELQTRETALEQKREQAGRVLRAYYIGERDMMLQAVLSADQLQDMFQLFEYFQILFQSDQDIMNDYKEQTQALRRTRDQHMRLERELSTVRTQLIDQRDRLKRLQQKLDADISASRDPKAMNALIQEFTTYWQNVGLYEVRHYFRALANAMNKLPDFVKKSGSLSIEGTNYTITIKEEQLNQFLREQDPMFETFAFQFKEGMIAAEGSRSGMSVRIEGHYTVESEPENRILFHVDRMLFNGLELPESTRTELEQKFDLGFYPKQLVSFIEAKEVTIEDKSLTVKLSLSW</sequence>
<protein>
    <recommendedName>
        <fullName evidence="5">Membrane-bound metallopeptidase</fullName>
    </recommendedName>
</protein>
<dbReference type="EMBL" id="LS992241">
    <property type="protein sequence ID" value="SYX82559.1"/>
    <property type="molecule type" value="Genomic_DNA"/>
</dbReference>
<gene>
    <name evidence="3" type="ORF">PBLR_10981</name>
</gene>
<dbReference type="Gene3D" id="6.10.250.3150">
    <property type="match status" value="1"/>
</dbReference>
<evidence type="ECO:0000256" key="2">
    <source>
        <dbReference type="SAM" id="SignalP"/>
    </source>
</evidence>
<accession>A0A383R895</accession>
<keyword evidence="1" id="KW-0175">Coiled coil</keyword>
<feature type="chain" id="PRO_5039288541" description="Membrane-bound metallopeptidase" evidence="2">
    <location>
        <begin position="23"/>
        <end position="370"/>
    </location>
</feature>
<feature type="coiled-coil region" evidence="1">
    <location>
        <begin position="147"/>
        <end position="188"/>
    </location>
</feature>
<evidence type="ECO:0000313" key="3">
    <source>
        <dbReference type="EMBL" id="SYX82559.1"/>
    </source>
</evidence>